<evidence type="ECO:0008006" key="4">
    <source>
        <dbReference type="Google" id="ProtNLM"/>
    </source>
</evidence>
<keyword evidence="1" id="KW-0812">Transmembrane</keyword>
<name>A0A1U7J7T7_9CYAN</name>
<dbReference type="OrthoDB" id="9782403at2"/>
<reference evidence="2 3" key="1">
    <citation type="submission" date="2016-11" db="EMBL/GenBank/DDBJ databases">
        <title>Draft Genome Sequences of Nine Cyanobacterial Strains from Diverse Habitats.</title>
        <authorList>
            <person name="Zhu T."/>
            <person name="Hou S."/>
            <person name="Lu X."/>
            <person name="Hess W.R."/>
        </authorList>
    </citation>
    <scope>NUCLEOTIDE SEQUENCE [LARGE SCALE GENOMIC DNA]</scope>
    <source>
        <strain evidence="2 3">NIES-30</strain>
    </source>
</reference>
<evidence type="ECO:0000313" key="3">
    <source>
        <dbReference type="Proteomes" id="UP000185557"/>
    </source>
</evidence>
<proteinExistence type="predicted"/>
<protein>
    <recommendedName>
        <fullName evidence="4">Urease accessory protein UreH-like transmembrane domain-containing protein</fullName>
    </recommendedName>
</protein>
<dbReference type="Proteomes" id="UP000185557">
    <property type="component" value="Unassembled WGS sequence"/>
</dbReference>
<dbReference type="AlphaFoldDB" id="A0A1U7J7T7"/>
<comment type="caution">
    <text evidence="2">The sequence shown here is derived from an EMBL/GenBank/DDBJ whole genome shotgun (WGS) entry which is preliminary data.</text>
</comment>
<feature type="transmembrane region" description="Helical" evidence="1">
    <location>
        <begin position="74"/>
        <end position="95"/>
    </location>
</feature>
<dbReference type="RefSeq" id="WP_073607932.1">
    <property type="nucleotide sequence ID" value="NZ_MRCG01000004.1"/>
</dbReference>
<dbReference type="EMBL" id="MRCG01000004">
    <property type="protein sequence ID" value="OKH49149.1"/>
    <property type="molecule type" value="Genomic_DNA"/>
</dbReference>
<dbReference type="STRING" id="549789.NIES30_08275"/>
<accession>A0A1U7J7T7</accession>
<evidence type="ECO:0000256" key="1">
    <source>
        <dbReference type="SAM" id="Phobius"/>
    </source>
</evidence>
<feature type="transmembrane region" description="Helical" evidence="1">
    <location>
        <begin position="43"/>
        <end position="67"/>
    </location>
</feature>
<feature type="transmembrane region" description="Helical" evidence="1">
    <location>
        <begin position="195"/>
        <end position="218"/>
    </location>
</feature>
<feature type="transmembrane region" description="Helical" evidence="1">
    <location>
        <begin position="129"/>
        <end position="150"/>
    </location>
</feature>
<organism evidence="2 3">
    <name type="scientific">Phormidium tenue NIES-30</name>
    <dbReference type="NCBI Taxonomy" id="549789"/>
    <lineage>
        <taxon>Bacteria</taxon>
        <taxon>Bacillati</taxon>
        <taxon>Cyanobacteriota</taxon>
        <taxon>Cyanophyceae</taxon>
        <taxon>Oscillatoriophycideae</taxon>
        <taxon>Oscillatoriales</taxon>
        <taxon>Oscillatoriaceae</taxon>
        <taxon>Phormidium</taxon>
    </lineage>
</organism>
<keyword evidence="3" id="KW-1185">Reference proteome</keyword>
<sequence>MSASLQIVLGTLALSLIHPLIPSHWLPFVALGKAEGWSRQETLWITALTGSAHTVSTLLIGVAVGLLGYQFADYYEIVTHLVAPAVLIGLGLVYLSKPLRQRCVPCCSPDESHPVAATVSPSGRSKVTAIVAIASAMFFSPCLEIGAFYLSAGALGWRGIALVSGVYPIVTVLGMVLVVNWSWQRAKSFSAAIPAWNLSGHASTGLVLVVLGFLTFFIDM</sequence>
<keyword evidence="1" id="KW-1133">Transmembrane helix</keyword>
<evidence type="ECO:0000313" key="2">
    <source>
        <dbReference type="EMBL" id="OKH49149.1"/>
    </source>
</evidence>
<keyword evidence="1" id="KW-0472">Membrane</keyword>
<feature type="transmembrane region" description="Helical" evidence="1">
    <location>
        <begin position="162"/>
        <end position="183"/>
    </location>
</feature>
<gene>
    <name evidence="2" type="ORF">NIES30_08275</name>
</gene>